<organism evidence="2 3">
    <name type="scientific">Cyclotella cryptica</name>
    <dbReference type="NCBI Taxonomy" id="29204"/>
    <lineage>
        <taxon>Eukaryota</taxon>
        <taxon>Sar</taxon>
        <taxon>Stramenopiles</taxon>
        <taxon>Ochrophyta</taxon>
        <taxon>Bacillariophyta</taxon>
        <taxon>Coscinodiscophyceae</taxon>
        <taxon>Thalassiosirophycidae</taxon>
        <taxon>Stephanodiscales</taxon>
        <taxon>Stephanodiscaceae</taxon>
        <taxon>Cyclotella</taxon>
    </lineage>
</organism>
<proteinExistence type="predicted"/>
<feature type="compositionally biased region" description="Low complexity" evidence="1">
    <location>
        <begin position="1"/>
        <end position="23"/>
    </location>
</feature>
<comment type="caution">
    <text evidence="2">The sequence shown here is derived from an EMBL/GenBank/DDBJ whole genome shotgun (WGS) entry which is preliminary data.</text>
</comment>
<sequence>MEHSQQNNNDHQQQCQQQDYLNQRRPSKKPRDERLRSCFEITTSPHDDSIIILCKYCDGYRKNVKNFNPTKCRNHLVMHCSGVDDELKRVVLESSQEFKRLKRLGAATGAQNSEHESTRTDANSTAASRDVEIGGRVGAYAQPTSPRKLWRNYIKENTQKDAQQESRNQERHWLHMWRDISHEISRLRKDMKEEDDEAVIEELDEDIRGLKKTKLVYARLLGMNDD</sequence>
<evidence type="ECO:0008006" key="4">
    <source>
        <dbReference type="Google" id="ProtNLM"/>
    </source>
</evidence>
<gene>
    <name evidence="2" type="ORF">HJC23_007900</name>
</gene>
<dbReference type="Proteomes" id="UP001516023">
    <property type="component" value="Unassembled WGS sequence"/>
</dbReference>
<evidence type="ECO:0000313" key="2">
    <source>
        <dbReference type="EMBL" id="KAL3805939.1"/>
    </source>
</evidence>
<accession>A0ABD3R0D7</accession>
<dbReference type="EMBL" id="JABMIG020000001">
    <property type="protein sequence ID" value="KAL3805939.1"/>
    <property type="molecule type" value="Genomic_DNA"/>
</dbReference>
<feature type="region of interest" description="Disordered" evidence="1">
    <location>
        <begin position="1"/>
        <end position="33"/>
    </location>
</feature>
<name>A0ABD3R0D7_9STRA</name>
<keyword evidence="3" id="KW-1185">Reference proteome</keyword>
<dbReference type="AlphaFoldDB" id="A0ABD3R0D7"/>
<reference evidence="2 3" key="1">
    <citation type="journal article" date="2020" name="G3 (Bethesda)">
        <title>Improved Reference Genome for Cyclotella cryptica CCMP332, a Model for Cell Wall Morphogenesis, Salinity Adaptation, and Lipid Production in Diatoms (Bacillariophyta).</title>
        <authorList>
            <person name="Roberts W.R."/>
            <person name="Downey K.M."/>
            <person name="Ruck E.C."/>
            <person name="Traller J.C."/>
            <person name="Alverson A.J."/>
        </authorList>
    </citation>
    <scope>NUCLEOTIDE SEQUENCE [LARGE SCALE GENOMIC DNA]</scope>
    <source>
        <strain evidence="2 3">CCMP332</strain>
    </source>
</reference>
<feature type="region of interest" description="Disordered" evidence="1">
    <location>
        <begin position="104"/>
        <end position="128"/>
    </location>
</feature>
<evidence type="ECO:0000256" key="1">
    <source>
        <dbReference type="SAM" id="MobiDB-lite"/>
    </source>
</evidence>
<evidence type="ECO:0000313" key="3">
    <source>
        <dbReference type="Proteomes" id="UP001516023"/>
    </source>
</evidence>
<protein>
    <recommendedName>
        <fullName evidence="4">BED-type domain-containing protein</fullName>
    </recommendedName>
</protein>